<evidence type="ECO:0000256" key="5">
    <source>
        <dbReference type="ARBA" id="ARBA00023295"/>
    </source>
</evidence>
<evidence type="ECO:0000259" key="7">
    <source>
        <dbReference type="SMART" id="SM01038"/>
    </source>
</evidence>
<evidence type="ECO:0000256" key="3">
    <source>
        <dbReference type="ARBA" id="ARBA00012756"/>
    </source>
</evidence>
<comment type="catalytic activity">
    <reaction evidence="1">
        <text>Hydrolysis of terminal non-reducing beta-D-galactose residues in beta-D-galactosides.</text>
        <dbReference type="EC" id="3.2.1.23"/>
    </reaction>
</comment>
<dbReference type="STRING" id="42251.A0A2T6ZS16"/>
<protein>
    <recommendedName>
        <fullName evidence="3">beta-galactosidase</fullName>
        <ecNumber evidence="3">3.2.1.23</ecNumber>
    </recommendedName>
    <alternativeName>
        <fullName evidence="6">Lactase</fullName>
    </alternativeName>
</protein>
<dbReference type="SUPFAM" id="SSF49303">
    <property type="entry name" value="beta-Galactosidase/glucuronidase domain"/>
    <property type="match status" value="2"/>
</dbReference>
<dbReference type="Proteomes" id="UP000244722">
    <property type="component" value="Unassembled WGS sequence"/>
</dbReference>
<dbReference type="InterPro" id="IPR023232">
    <property type="entry name" value="Glyco_hydro_2_AS"/>
</dbReference>
<dbReference type="GO" id="GO:0009341">
    <property type="term" value="C:beta-galactosidase complex"/>
    <property type="evidence" value="ECO:0007669"/>
    <property type="project" value="InterPro"/>
</dbReference>
<dbReference type="InterPro" id="IPR036156">
    <property type="entry name" value="Beta-gal/glucu_dom_sf"/>
</dbReference>
<dbReference type="Pfam" id="PF02837">
    <property type="entry name" value="Glyco_hydro_2_N"/>
    <property type="match status" value="1"/>
</dbReference>
<dbReference type="InterPro" id="IPR050347">
    <property type="entry name" value="Bact_Beta-galactosidase"/>
</dbReference>
<evidence type="ECO:0000313" key="8">
    <source>
        <dbReference type="EMBL" id="PUU78281.1"/>
    </source>
</evidence>
<dbReference type="InterPro" id="IPR017853">
    <property type="entry name" value="GH"/>
</dbReference>
<dbReference type="Gene3D" id="3.20.20.80">
    <property type="entry name" value="Glycosidases"/>
    <property type="match status" value="1"/>
</dbReference>
<keyword evidence="5" id="KW-0326">Glycosidase</keyword>
<dbReference type="InterPro" id="IPR006103">
    <property type="entry name" value="Glyco_hydro_2_cat"/>
</dbReference>
<name>A0A2T6ZS16_TUBBO</name>
<dbReference type="Gene3D" id="2.60.120.260">
    <property type="entry name" value="Galactose-binding domain-like"/>
    <property type="match status" value="1"/>
</dbReference>
<keyword evidence="4 8" id="KW-0378">Hydrolase</keyword>
<dbReference type="SUPFAM" id="SSF74650">
    <property type="entry name" value="Galactose mutarotase-like"/>
    <property type="match status" value="1"/>
</dbReference>
<dbReference type="InterPro" id="IPR011013">
    <property type="entry name" value="Gal_mutarotase_sf_dom"/>
</dbReference>
<comment type="caution">
    <text evidence="8">The sequence shown here is derived from an EMBL/GenBank/DDBJ whole genome shotgun (WGS) entry which is preliminary data.</text>
</comment>
<dbReference type="InterPro" id="IPR008979">
    <property type="entry name" value="Galactose-bd-like_sf"/>
</dbReference>
<dbReference type="PANTHER" id="PTHR46323">
    <property type="entry name" value="BETA-GALACTOSIDASE"/>
    <property type="match status" value="1"/>
</dbReference>
<evidence type="ECO:0000256" key="2">
    <source>
        <dbReference type="ARBA" id="ARBA00007401"/>
    </source>
</evidence>
<evidence type="ECO:0000256" key="6">
    <source>
        <dbReference type="ARBA" id="ARBA00032230"/>
    </source>
</evidence>
<dbReference type="InterPro" id="IPR006102">
    <property type="entry name" value="Ig-like_GH2"/>
</dbReference>
<accession>A0A2T6ZS16</accession>
<dbReference type="Pfam" id="PF02836">
    <property type="entry name" value="Glyco_hydro_2_C"/>
    <property type="match status" value="1"/>
</dbReference>
<dbReference type="InterPro" id="IPR014718">
    <property type="entry name" value="GH-type_carb-bd"/>
</dbReference>
<dbReference type="InterPro" id="IPR032312">
    <property type="entry name" value="LacZ_4"/>
</dbReference>
<comment type="similarity">
    <text evidence="2">Belongs to the glycosyl hydrolase 2 family.</text>
</comment>
<evidence type="ECO:0000256" key="1">
    <source>
        <dbReference type="ARBA" id="ARBA00001412"/>
    </source>
</evidence>
<dbReference type="Gene3D" id="2.70.98.10">
    <property type="match status" value="1"/>
</dbReference>
<feature type="domain" description="Beta galactosidase small chain/" evidence="7">
    <location>
        <begin position="761"/>
        <end position="1036"/>
    </location>
</feature>
<proteinExistence type="inferred from homology"/>
<dbReference type="SUPFAM" id="SSF51445">
    <property type="entry name" value="(Trans)glycosidases"/>
    <property type="match status" value="1"/>
</dbReference>
<dbReference type="InterPro" id="IPR004199">
    <property type="entry name" value="B-gal_small/dom_5"/>
</dbReference>
<dbReference type="FunFam" id="3.20.20.80:FF:000018">
    <property type="entry name" value="Beta-galactosidase"/>
    <property type="match status" value="1"/>
</dbReference>
<dbReference type="OrthoDB" id="408320at2759"/>
<dbReference type="GO" id="GO:0005990">
    <property type="term" value="P:lactose catabolic process"/>
    <property type="evidence" value="ECO:0007669"/>
    <property type="project" value="TreeGrafter"/>
</dbReference>
<dbReference type="SMART" id="SM01038">
    <property type="entry name" value="Bgal_small_N"/>
    <property type="match status" value="1"/>
</dbReference>
<dbReference type="EMBL" id="NESQ01000125">
    <property type="protein sequence ID" value="PUU78281.1"/>
    <property type="molecule type" value="Genomic_DNA"/>
</dbReference>
<dbReference type="PANTHER" id="PTHR46323:SF2">
    <property type="entry name" value="BETA-GALACTOSIDASE"/>
    <property type="match status" value="1"/>
</dbReference>
<dbReference type="EC" id="3.2.1.23" evidence="3"/>
<reference evidence="8 9" key="1">
    <citation type="submission" date="2017-04" db="EMBL/GenBank/DDBJ databases">
        <title>Draft genome sequence of Tuber borchii Vittad., a whitish edible truffle.</title>
        <authorList>
            <consortium name="DOE Joint Genome Institute"/>
            <person name="Murat C."/>
            <person name="Kuo A."/>
            <person name="Barry K.W."/>
            <person name="Clum A."/>
            <person name="Dockter R.B."/>
            <person name="Fauchery L."/>
            <person name="Iotti M."/>
            <person name="Kohler A."/>
            <person name="Labutti K."/>
            <person name="Lindquist E.A."/>
            <person name="Lipzen A."/>
            <person name="Ohm R.A."/>
            <person name="Wang M."/>
            <person name="Grigoriev I.V."/>
            <person name="Zambonelli A."/>
            <person name="Martin F.M."/>
        </authorList>
    </citation>
    <scope>NUCLEOTIDE SEQUENCE [LARGE SCALE GENOMIC DNA]</scope>
    <source>
        <strain evidence="8 9">Tbo3840</strain>
    </source>
</reference>
<gene>
    <name evidence="8" type="ORF">B9Z19DRAFT_1127072</name>
</gene>
<evidence type="ECO:0000256" key="4">
    <source>
        <dbReference type="ARBA" id="ARBA00022801"/>
    </source>
</evidence>
<dbReference type="AlphaFoldDB" id="A0A2T6ZS16"/>
<dbReference type="Pfam" id="PF16353">
    <property type="entry name" value="LacZ_4"/>
    <property type="match status" value="1"/>
</dbReference>
<dbReference type="Pfam" id="PF02929">
    <property type="entry name" value="Bgal_small_N"/>
    <property type="match status" value="1"/>
</dbReference>
<dbReference type="PRINTS" id="PR00132">
    <property type="entry name" value="GLHYDRLASE2"/>
</dbReference>
<organism evidence="8 9">
    <name type="scientific">Tuber borchii</name>
    <name type="common">White truffle</name>
    <dbReference type="NCBI Taxonomy" id="42251"/>
    <lineage>
        <taxon>Eukaryota</taxon>
        <taxon>Fungi</taxon>
        <taxon>Dikarya</taxon>
        <taxon>Ascomycota</taxon>
        <taxon>Pezizomycotina</taxon>
        <taxon>Pezizomycetes</taxon>
        <taxon>Pezizales</taxon>
        <taxon>Tuberaceae</taxon>
        <taxon>Tuber</taxon>
    </lineage>
</organism>
<dbReference type="PROSITE" id="PS00608">
    <property type="entry name" value="GLYCOSYL_HYDROL_F2_2"/>
    <property type="match status" value="1"/>
</dbReference>
<dbReference type="Pfam" id="PF00703">
    <property type="entry name" value="Glyco_hydro_2"/>
    <property type="match status" value="1"/>
</dbReference>
<dbReference type="SUPFAM" id="SSF49785">
    <property type="entry name" value="Galactose-binding domain-like"/>
    <property type="match status" value="1"/>
</dbReference>
<evidence type="ECO:0000313" key="9">
    <source>
        <dbReference type="Proteomes" id="UP000244722"/>
    </source>
</evidence>
<dbReference type="Gene3D" id="2.60.40.10">
    <property type="entry name" value="Immunoglobulins"/>
    <property type="match status" value="2"/>
</dbReference>
<dbReference type="InterPro" id="IPR006104">
    <property type="entry name" value="Glyco_hydro_2_N"/>
</dbReference>
<dbReference type="InterPro" id="IPR013783">
    <property type="entry name" value="Ig-like_fold"/>
</dbReference>
<dbReference type="GO" id="GO:0004565">
    <property type="term" value="F:beta-galactosidase activity"/>
    <property type="evidence" value="ECO:0007669"/>
    <property type="project" value="UniProtKB-EC"/>
</dbReference>
<sequence>MTRSIFPPIQPDWNNLGVIHRNTLPPRSHFFPFNDQKSALTYDLKSSEFVQSLSGVWRFYHAPNPFSAPDIPKGATSLNTKSREWSNITVPGMWQLQGFGSPQYTNIVYPFPVDPPNVPFDKNETGIYQRDFHLNKGIKDRFQCRLRFEGVDSSFHAWINGKQVGYSQGSRNPSEFDISEFVVSGRNFITVKVYQFCDASYIEDQDQWWLSGIFRDVYLVMFDKTCRVDDFFAKTELDESFQNATLDTTVTTSGSDIGAKKMLKLHLLDSEGKATIGEAFEGITVNSSETKSRMCINVPNVRKWTAETPYLYHLVISVDGHQTVAHRIGFKKVEVKDGVLQVNGRAITLLGVNRHEHDPRGGRTVAVDLMESDIILMKQHNINALRLSHQPNDTRIYDLCDYHGLYVMDEADLECHGFDSIEMLALERAEKMSFEEKKAVAYNKAGRWTSDNPDWREAYLDRAKQMVHRDKNRACVFMWSLGNESFYGQNHAAMYDWIKDLDSSRPIHYEGDMEAKTADVFGWMYPTLERMEGFVKKESDKPLILCEYAHAMGNGPGGLQEYMDMFTAHRQLQGGFVWEWANHGLLVENENGQSYYAYGGDFGDVPNDGNFVMDGLLHSNHTPTPGLLEYKKVIQPVAVEFIEGFRVKITNRYDWQMTDHLACVWAAKESGRLISEGGLSSPVVEPGNTAEIKLPLHRNEFGKGEVVIALRFHLKHDVTWAKAGHIVAWAETVLQPADPGEFEGVSPQGIVKVHQRGQSIIITGGKSRYEVSLLTGSLNWSSTPSGTLIDSGPVLDFYRPSTDNDRGSNGDDDHWREYLLHMTMATVRKVEWKLIDSETALCCKVHTRVAPPVYDWGVSAIIEYTFRDGAVDLKVTGKLEGNHPKTFARCGLTFMLRPEFDNVRWYGLGPGESYKDKKQANSLGIWEEPVDQLFTDYEFPQESGNRTGTRWVEVKCAEDYGVKVIFKDKPGDFAVSHYTSETLQQAKHPYELKKSAETIFRVDCDHHGLGSGSCGPGVLPQYQLLAKDFEFRLRLEDIVPPLDASSDS</sequence>
<dbReference type="InterPro" id="IPR006101">
    <property type="entry name" value="Glyco_hydro_2"/>
</dbReference>
<dbReference type="GO" id="GO:0030246">
    <property type="term" value="F:carbohydrate binding"/>
    <property type="evidence" value="ECO:0007669"/>
    <property type="project" value="InterPro"/>
</dbReference>
<keyword evidence="9" id="KW-1185">Reference proteome</keyword>